<reference evidence="2 3" key="1">
    <citation type="submission" date="2017-10" db="EMBL/GenBank/DDBJ databases">
        <authorList>
            <person name="Banno H."/>
            <person name="Chua N.-H."/>
        </authorList>
    </citation>
    <scope>NUCLEOTIDE SEQUENCE [LARGE SCALE GENOMIC DNA]</scope>
    <source>
        <strain evidence="2">Vibrio tapetis CECT4600</strain>
    </source>
</reference>
<feature type="compositionally biased region" description="Basic and acidic residues" evidence="1">
    <location>
        <begin position="32"/>
        <end position="41"/>
    </location>
</feature>
<protein>
    <recommendedName>
        <fullName evidence="4">DUF2986 domain-containing protein</fullName>
    </recommendedName>
</protein>
<evidence type="ECO:0000313" key="2">
    <source>
        <dbReference type="EMBL" id="SON53270.1"/>
    </source>
</evidence>
<organism evidence="2 3">
    <name type="scientific">Vibrio tapetis subsp. tapetis</name>
    <dbReference type="NCBI Taxonomy" id="1671868"/>
    <lineage>
        <taxon>Bacteria</taxon>
        <taxon>Pseudomonadati</taxon>
        <taxon>Pseudomonadota</taxon>
        <taxon>Gammaproteobacteria</taxon>
        <taxon>Vibrionales</taxon>
        <taxon>Vibrionaceae</taxon>
        <taxon>Vibrio</taxon>
    </lineage>
</organism>
<gene>
    <name evidence="2" type="ORF">VTAP4600_B1659</name>
</gene>
<feature type="compositionally biased region" description="Acidic residues" evidence="1">
    <location>
        <begin position="52"/>
        <end position="65"/>
    </location>
</feature>
<feature type="compositionally biased region" description="Basic residues" evidence="1">
    <location>
        <begin position="1"/>
        <end position="26"/>
    </location>
</feature>
<proteinExistence type="predicted"/>
<accession>A0A2N8ZMX6</accession>
<evidence type="ECO:0000313" key="3">
    <source>
        <dbReference type="Proteomes" id="UP000235828"/>
    </source>
</evidence>
<dbReference type="AlphaFoldDB" id="A0A2N8ZMX6"/>
<keyword evidence="3" id="KW-1185">Reference proteome</keyword>
<evidence type="ECO:0008006" key="4">
    <source>
        <dbReference type="Google" id="ProtNLM"/>
    </source>
</evidence>
<dbReference type="EMBL" id="LT960612">
    <property type="protein sequence ID" value="SON53270.1"/>
    <property type="molecule type" value="Genomic_DNA"/>
</dbReference>
<dbReference type="KEGG" id="vta:B1659"/>
<name>A0A2N8ZMX6_9VIBR</name>
<sequence>MNRKKKINQILKKKQKKMNSKLHTSNKPKYVSKADRAKMELEEAASASVETEQTENIESEAPSEQ</sequence>
<dbReference type="Pfam" id="PF11661">
    <property type="entry name" value="DUF2986"/>
    <property type="match status" value="1"/>
</dbReference>
<evidence type="ECO:0000256" key="1">
    <source>
        <dbReference type="SAM" id="MobiDB-lite"/>
    </source>
</evidence>
<dbReference type="InterPro" id="IPR021677">
    <property type="entry name" value="DUF2986"/>
</dbReference>
<dbReference type="Proteomes" id="UP000235828">
    <property type="component" value="Chromosome B"/>
</dbReference>
<feature type="region of interest" description="Disordered" evidence="1">
    <location>
        <begin position="1"/>
        <end position="65"/>
    </location>
</feature>
<dbReference type="OrthoDB" id="6107736at2"/>
<dbReference type="RefSeq" id="WP_102525311.1">
    <property type="nucleotide sequence ID" value="NZ_LT960612.1"/>
</dbReference>